<evidence type="ECO:0000259" key="6">
    <source>
        <dbReference type="Pfam" id="PF00724"/>
    </source>
</evidence>
<dbReference type="EMBL" id="JARYZI010000015">
    <property type="protein sequence ID" value="MDH8679693.1"/>
    <property type="molecule type" value="Genomic_DNA"/>
</dbReference>
<dbReference type="Pfam" id="PF00724">
    <property type="entry name" value="Oxidored_FMN"/>
    <property type="match status" value="1"/>
</dbReference>
<evidence type="ECO:0000313" key="8">
    <source>
        <dbReference type="Proteomes" id="UP001158045"/>
    </source>
</evidence>
<evidence type="ECO:0000256" key="1">
    <source>
        <dbReference type="ARBA" id="ARBA00001917"/>
    </source>
</evidence>
<feature type="domain" description="NADH:flavin oxidoreductase/NADH oxidase N-terminal" evidence="6">
    <location>
        <begin position="3"/>
        <end position="330"/>
    </location>
</feature>
<keyword evidence="8" id="KW-1185">Reference proteome</keyword>
<dbReference type="CDD" id="cd02932">
    <property type="entry name" value="OYE_YqiM_FMN"/>
    <property type="match status" value="1"/>
</dbReference>
<dbReference type="InterPro" id="IPR044152">
    <property type="entry name" value="YqjM-like"/>
</dbReference>
<organism evidence="7 8">
    <name type="scientific">Fusibacter bizertensis</name>
    <dbReference type="NCBI Taxonomy" id="1488331"/>
    <lineage>
        <taxon>Bacteria</taxon>
        <taxon>Bacillati</taxon>
        <taxon>Bacillota</taxon>
        <taxon>Clostridia</taxon>
        <taxon>Eubacteriales</taxon>
        <taxon>Eubacteriales Family XII. Incertae Sedis</taxon>
        <taxon>Fusibacter</taxon>
    </lineage>
</organism>
<sequence>MNQLFSPLKIKGVTLRNRIVMAPMCMYSSDNYGFVKPFHKTHYETRAMGGVSLVILEATAVESRGRISANDLGIWSDAHVDGLKEIVDGIHRHGALAGIQLAHAGRKCGVLSEDIIAPSPINFDDEDLSLRIPREMTERDIVDVIYAFEEATRRAKEAGFDVIELHGAHGYLINEFLSPLTNLREDKFSYNEAFGTRFIKDILSSVRQAWPEELPIFFRVSAEDYAEGGNTSYTISDALLTLKDSGIDLINVSSGGVVPARIHTFDGYQTKFAEIIKARTQYPVMAGGRIKTAQMAEEIIRNERAELVFLGRQLLIDPYFALHAAEDLKQEIDYTPVQYSRWKTSR</sequence>
<gene>
    <name evidence="7" type="primary">namA</name>
    <name evidence="7" type="ORF">QE109_16160</name>
</gene>
<dbReference type="PANTHER" id="PTHR43303">
    <property type="entry name" value="NADPH DEHYDROGENASE C23G7.10C-RELATED"/>
    <property type="match status" value="1"/>
</dbReference>
<dbReference type="InterPro" id="IPR001155">
    <property type="entry name" value="OxRdtase_FMN_N"/>
</dbReference>
<keyword evidence="2" id="KW-0285">Flavoprotein</keyword>
<dbReference type="NCBIfam" id="NF010047">
    <property type="entry name" value="PRK13523.1"/>
    <property type="match status" value="1"/>
</dbReference>
<dbReference type="Proteomes" id="UP001158045">
    <property type="component" value="Unassembled WGS sequence"/>
</dbReference>
<evidence type="ECO:0000313" key="7">
    <source>
        <dbReference type="EMBL" id="MDH8679693.1"/>
    </source>
</evidence>
<dbReference type="PANTHER" id="PTHR43303:SF4">
    <property type="entry name" value="NADPH DEHYDROGENASE C23G7.10C-RELATED"/>
    <property type="match status" value="1"/>
</dbReference>
<comment type="caution">
    <text evidence="7">The sequence shown here is derived from an EMBL/GenBank/DDBJ whole genome shotgun (WGS) entry which is preliminary data.</text>
</comment>
<dbReference type="SUPFAM" id="SSF51395">
    <property type="entry name" value="FMN-linked oxidoreductases"/>
    <property type="match status" value="1"/>
</dbReference>
<keyword evidence="4" id="KW-0521">NADP</keyword>
<evidence type="ECO:0000256" key="4">
    <source>
        <dbReference type="ARBA" id="ARBA00022857"/>
    </source>
</evidence>
<proteinExistence type="predicted"/>
<evidence type="ECO:0000256" key="5">
    <source>
        <dbReference type="ARBA" id="ARBA00023002"/>
    </source>
</evidence>
<protein>
    <submittedName>
        <fullName evidence="7">NADPH dehydrogenase NamA</fullName>
        <ecNumber evidence="7">1.6.99.1</ecNumber>
    </submittedName>
</protein>
<keyword evidence="3" id="KW-0288">FMN</keyword>
<dbReference type="Gene3D" id="3.20.20.70">
    <property type="entry name" value="Aldolase class I"/>
    <property type="match status" value="1"/>
</dbReference>
<comment type="cofactor">
    <cofactor evidence="1">
        <name>FMN</name>
        <dbReference type="ChEBI" id="CHEBI:58210"/>
    </cofactor>
</comment>
<name>A0ABT6NH74_9FIRM</name>
<accession>A0ABT6NH74</accession>
<dbReference type="RefSeq" id="WP_281095589.1">
    <property type="nucleotide sequence ID" value="NZ_JARYZI010000015.1"/>
</dbReference>
<dbReference type="EC" id="1.6.99.1" evidence="7"/>
<dbReference type="GO" id="GO:0003959">
    <property type="term" value="F:NADPH dehydrogenase activity"/>
    <property type="evidence" value="ECO:0007669"/>
    <property type="project" value="UniProtKB-EC"/>
</dbReference>
<keyword evidence="5 7" id="KW-0560">Oxidoreductase</keyword>
<evidence type="ECO:0000256" key="3">
    <source>
        <dbReference type="ARBA" id="ARBA00022643"/>
    </source>
</evidence>
<evidence type="ECO:0000256" key="2">
    <source>
        <dbReference type="ARBA" id="ARBA00022630"/>
    </source>
</evidence>
<dbReference type="InterPro" id="IPR013785">
    <property type="entry name" value="Aldolase_TIM"/>
</dbReference>
<reference evidence="7 8" key="1">
    <citation type="submission" date="2023-04" db="EMBL/GenBank/DDBJ databases">
        <title>Fusibacter bizertensis strain WBS, isolated from littoral bottom sediments of the Arctic seas - biochemical and genomic analysis.</title>
        <authorList>
            <person name="Brioukhanov A.L."/>
        </authorList>
    </citation>
    <scope>NUCLEOTIDE SEQUENCE [LARGE SCALE GENOMIC DNA]</scope>
    <source>
        <strain evidence="7 8">WBS</strain>
    </source>
</reference>